<dbReference type="InterPro" id="IPR011009">
    <property type="entry name" value="Kinase-like_dom_sf"/>
</dbReference>
<dbReference type="GO" id="GO:0005524">
    <property type="term" value="F:ATP binding"/>
    <property type="evidence" value="ECO:0007669"/>
    <property type="project" value="InterPro"/>
</dbReference>
<evidence type="ECO:0000313" key="3">
    <source>
        <dbReference type="Proteomes" id="UP000663853"/>
    </source>
</evidence>
<organism evidence="2 3">
    <name type="scientific">Rhizoctonia solani</name>
    <dbReference type="NCBI Taxonomy" id="456999"/>
    <lineage>
        <taxon>Eukaryota</taxon>
        <taxon>Fungi</taxon>
        <taxon>Dikarya</taxon>
        <taxon>Basidiomycota</taxon>
        <taxon>Agaricomycotina</taxon>
        <taxon>Agaricomycetes</taxon>
        <taxon>Cantharellales</taxon>
        <taxon>Ceratobasidiaceae</taxon>
        <taxon>Rhizoctonia</taxon>
    </lineage>
</organism>
<name>A0A8H3D7V6_9AGAM</name>
<dbReference type="Gene3D" id="1.10.510.10">
    <property type="entry name" value="Transferase(Phosphotransferase) domain 1"/>
    <property type="match status" value="1"/>
</dbReference>
<dbReference type="InterPro" id="IPR000719">
    <property type="entry name" value="Prot_kinase_dom"/>
</dbReference>
<accession>A0A8H3D7V6</accession>
<dbReference type="GO" id="GO:0005737">
    <property type="term" value="C:cytoplasm"/>
    <property type="evidence" value="ECO:0007669"/>
    <property type="project" value="TreeGrafter"/>
</dbReference>
<gene>
    <name evidence="2" type="ORF">RDB_LOCUS133690</name>
</gene>
<sequence>MSNCNHILSGPPPLTLPVFDPQTQRITRGGRADILCGILDAKRVAVKAFRRLDQNLDQLLGVIRGLAHIHSQSIVHGDLKALNILVAGDGQVTRICDFGTSTIECECFNPPETPPDGTPQWDSPELWMGGGEPEGELDEQAIQRTQSSDVWAFGCVALEVQMGMMPWDPFHEGDLRKMQRRQLDAEAGPPANEEHLELGEHEIKQWVWGLMTRCWNAAPLQRPTAAELLNDCEVKAMDLAAA</sequence>
<dbReference type="PANTHER" id="PTHR23257:SF958">
    <property type="entry name" value="SERINE_THREONINE-PROTEIN KINASE WNK4"/>
    <property type="match status" value="1"/>
</dbReference>
<feature type="domain" description="Protein kinase" evidence="1">
    <location>
        <begin position="20"/>
        <end position="240"/>
    </location>
</feature>
<dbReference type="EMBL" id="CAJMXA010003764">
    <property type="protein sequence ID" value="CAE6514098.1"/>
    <property type="molecule type" value="Genomic_DNA"/>
</dbReference>
<dbReference type="InterPro" id="IPR008271">
    <property type="entry name" value="Ser/Thr_kinase_AS"/>
</dbReference>
<dbReference type="Pfam" id="PF00069">
    <property type="entry name" value="Pkinase"/>
    <property type="match status" value="1"/>
</dbReference>
<proteinExistence type="predicted"/>
<protein>
    <recommendedName>
        <fullName evidence="1">Protein kinase domain-containing protein</fullName>
    </recommendedName>
</protein>
<dbReference type="AlphaFoldDB" id="A0A8H3D7V6"/>
<evidence type="ECO:0000313" key="2">
    <source>
        <dbReference type="EMBL" id="CAE6514098.1"/>
    </source>
</evidence>
<evidence type="ECO:0000259" key="1">
    <source>
        <dbReference type="SMART" id="SM00220"/>
    </source>
</evidence>
<comment type="caution">
    <text evidence="2">The sequence shown here is derived from an EMBL/GenBank/DDBJ whole genome shotgun (WGS) entry which is preliminary data.</text>
</comment>
<dbReference type="Proteomes" id="UP000663853">
    <property type="component" value="Unassembled WGS sequence"/>
</dbReference>
<dbReference type="InterPro" id="IPR050167">
    <property type="entry name" value="Ser_Thr_protein_kinase"/>
</dbReference>
<dbReference type="PANTHER" id="PTHR23257">
    <property type="entry name" value="SERINE-THREONINE PROTEIN KINASE"/>
    <property type="match status" value="1"/>
</dbReference>
<dbReference type="GO" id="GO:0007165">
    <property type="term" value="P:signal transduction"/>
    <property type="evidence" value="ECO:0007669"/>
    <property type="project" value="TreeGrafter"/>
</dbReference>
<dbReference type="GO" id="GO:0004672">
    <property type="term" value="F:protein kinase activity"/>
    <property type="evidence" value="ECO:0007669"/>
    <property type="project" value="InterPro"/>
</dbReference>
<dbReference type="SMART" id="SM00220">
    <property type="entry name" value="S_TKc"/>
    <property type="match status" value="1"/>
</dbReference>
<dbReference type="PROSITE" id="PS00108">
    <property type="entry name" value="PROTEIN_KINASE_ST"/>
    <property type="match status" value="1"/>
</dbReference>
<reference evidence="2" key="1">
    <citation type="submission" date="2021-01" db="EMBL/GenBank/DDBJ databases">
        <authorList>
            <person name="Kaushik A."/>
        </authorList>
    </citation>
    <scope>NUCLEOTIDE SEQUENCE</scope>
    <source>
        <strain evidence="2">AG6-10EEA</strain>
    </source>
</reference>
<dbReference type="SUPFAM" id="SSF56112">
    <property type="entry name" value="Protein kinase-like (PK-like)"/>
    <property type="match status" value="1"/>
</dbReference>